<dbReference type="AlphaFoldDB" id="A0A365KK15"/>
<reference evidence="1 2" key="1">
    <citation type="submission" date="2018-06" db="EMBL/GenBank/DDBJ databases">
        <title>The draft genome sequences of strains SCU63 and S1.</title>
        <authorList>
            <person name="Gan L."/>
        </authorList>
    </citation>
    <scope>NUCLEOTIDE SEQUENCE [LARGE SCALE GENOMIC DNA]</scope>
    <source>
        <strain evidence="1 2">SCU63</strain>
    </source>
</reference>
<comment type="caution">
    <text evidence="1">The sequence shown here is derived from an EMBL/GenBank/DDBJ whole genome shotgun (WGS) entry which is preliminary data.</text>
</comment>
<keyword evidence="2" id="KW-1185">Reference proteome</keyword>
<proteinExistence type="predicted"/>
<protein>
    <submittedName>
        <fullName evidence="1">Uncharacterized protein</fullName>
    </submittedName>
</protein>
<evidence type="ECO:0000313" key="1">
    <source>
        <dbReference type="EMBL" id="RAZ73482.1"/>
    </source>
</evidence>
<accession>A0A365KK15</accession>
<dbReference type="Proteomes" id="UP000251002">
    <property type="component" value="Unassembled WGS sequence"/>
</dbReference>
<name>A0A365KK15_9BACL</name>
<evidence type="ECO:0000313" key="2">
    <source>
        <dbReference type="Proteomes" id="UP000251002"/>
    </source>
</evidence>
<dbReference type="EMBL" id="QLZR01000010">
    <property type="protein sequence ID" value="RAZ73482.1"/>
    <property type="molecule type" value="Genomic_DNA"/>
</dbReference>
<sequence length="105" mass="11973">MAAIFICFAFGHRSVPFPACLSLKQRQIPWLTPYPCFRPRQEPTEEQNISQGAKNFFRSCCAEKLFALGPLTGRLWNGSVLLTKRQKIIPFGTLTARRTKTKGER</sequence>
<organism evidence="1 2">
    <name type="scientific">Planococcus halotolerans</name>
    <dbReference type="NCBI Taxonomy" id="2233542"/>
    <lineage>
        <taxon>Bacteria</taxon>
        <taxon>Bacillati</taxon>
        <taxon>Bacillota</taxon>
        <taxon>Bacilli</taxon>
        <taxon>Bacillales</taxon>
        <taxon>Caryophanaceae</taxon>
        <taxon>Planococcus</taxon>
    </lineage>
</organism>
<gene>
    <name evidence="1" type="ORF">DP120_17270</name>
</gene>